<keyword evidence="2" id="KW-1185">Reference proteome</keyword>
<proteinExistence type="predicted"/>
<sequence>MATQKEIDELVKMLDGRMSSGSGHVNVKVNEDAHIEMEEVTVVSKMDCDSGDTACKIPNLPMDDDDEF</sequence>
<reference evidence="1 2" key="2">
    <citation type="submission" date="2023-06" db="EMBL/GenBank/DDBJ databases">
        <authorList>
            <person name="Zeman M."/>
            <person name="Kubasova T."/>
            <person name="Jahodarova E."/>
            <person name="Nykrynova M."/>
            <person name="Rychlik I."/>
        </authorList>
    </citation>
    <scope>NUCLEOTIDE SEQUENCE [LARGE SCALE GENOMIC DNA]</scope>
    <source>
        <strain evidence="1 2">ET341</strain>
    </source>
</reference>
<evidence type="ECO:0000313" key="2">
    <source>
        <dbReference type="Proteomes" id="UP001529275"/>
    </source>
</evidence>
<organism evidence="1 2">
    <name type="scientific">Massilimicrobiota timonensis</name>
    <dbReference type="NCBI Taxonomy" id="1776392"/>
    <lineage>
        <taxon>Bacteria</taxon>
        <taxon>Bacillati</taxon>
        <taxon>Bacillota</taxon>
        <taxon>Erysipelotrichia</taxon>
        <taxon>Erysipelotrichales</taxon>
        <taxon>Erysipelotrichaceae</taxon>
        <taxon>Massilimicrobiota</taxon>
    </lineage>
</organism>
<reference evidence="2" key="1">
    <citation type="submission" date="2023-06" db="EMBL/GenBank/DDBJ databases">
        <title>Identification and characterization of horizontal gene transfer across gut microbiota members of farm animals based on homology search.</title>
        <authorList>
            <person name="Zeman M."/>
            <person name="Kubasova T."/>
            <person name="Jahodarova E."/>
            <person name="Nykrynova M."/>
            <person name="Rychlik I."/>
        </authorList>
    </citation>
    <scope>NUCLEOTIDE SEQUENCE [LARGE SCALE GENOMIC DNA]</scope>
    <source>
        <strain evidence="2">ET341</strain>
    </source>
</reference>
<accession>A0ABT7UHE9</accession>
<gene>
    <name evidence="1" type="ORF">QUV98_03315</name>
</gene>
<dbReference type="RefSeq" id="WP_087245037.1">
    <property type="nucleotide sequence ID" value="NZ_JAUDCK010000007.1"/>
</dbReference>
<protein>
    <submittedName>
        <fullName evidence="1">Uncharacterized protein</fullName>
    </submittedName>
</protein>
<evidence type="ECO:0000313" key="1">
    <source>
        <dbReference type="EMBL" id="MDM8195347.1"/>
    </source>
</evidence>
<comment type="caution">
    <text evidence="1">The sequence shown here is derived from an EMBL/GenBank/DDBJ whole genome shotgun (WGS) entry which is preliminary data.</text>
</comment>
<dbReference type="EMBL" id="JAUDCK010000007">
    <property type="protein sequence ID" value="MDM8195347.1"/>
    <property type="molecule type" value="Genomic_DNA"/>
</dbReference>
<dbReference type="Proteomes" id="UP001529275">
    <property type="component" value="Unassembled WGS sequence"/>
</dbReference>
<name>A0ABT7UHE9_9FIRM</name>